<comment type="caution">
    <text evidence="1">The sequence shown here is derived from an EMBL/GenBank/DDBJ whole genome shotgun (WGS) entry which is preliminary data.</text>
</comment>
<evidence type="ECO:0000313" key="2">
    <source>
        <dbReference type="Proteomes" id="UP000053237"/>
    </source>
</evidence>
<name>A0A024GPN8_9STRA</name>
<keyword evidence="2" id="KW-1185">Reference proteome</keyword>
<reference evidence="1 2" key="1">
    <citation type="submission" date="2012-05" db="EMBL/GenBank/DDBJ databases">
        <title>Recombination and specialization in a pathogen metapopulation.</title>
        <authorList>
            <person name="Gardiner A."/>
            <person name="Kemen E."/>
            <person name="Schultz-Larsen T."/>
            <person name="MacLean D."/>
            <person name="Van Oosterhout C."/>
            <person name="Jones J.D.G."/>
        </authorList>
    </citation>
    <scope>NUCLEOTIDE SEQUENCE [LARGE SCALE GENOMIC DNA]</scope>
    <source>
        <strain evidence="1 2">Ac Nc2</strain>
    </source>
</reference>
<proteinExistence type="predicted"/>
<dbReference type="AlphaFoldDB" id="A0A024GPN8"/>
<sequence>MRISVLAGAKKNLKHDTQYIMVKLNSLFCDNVRSAASNGRITVSESENTRCFLAMVRFFHREAPCGHTASPDEIDAVSEIALPEIQDTPKYDDFLLFNQIRCM</sequence>
<dbReference type="InParanoid" id="A0A024GPN8"/>
<gene>
    <name evidence="1" type="ORF">BN9_096130</name>
</gene>
<accession>A0A024GPN8</accession>
<protein>
    <submittedName>
        <fullName evidence="1">Uncharacterized protein</fullName>
    </submittedName>
</protein>
<dbReference type="EMBL" id="CAIX01000228">
    <property type="protein sequence ID" value="CCI48483.1"/>
    <property type="molecule type" value="Genomic_DNA"/>
</dbReference>
<organism evidence="1 2">
    <name type="scientific">Albugo candida</name>
    <dbReference type="NCBI Taxonomy" id="65357"/>
    <lineage>
        <taxon>Eukaryota</taxon>
        <taxon>Sar</taxon>
        <taxon>Stramenopiles</taxon>
        <taxon>Oomycota</taxon>
        <taxon>Peronosporomycetes</taxon>
        <taxon>Albuginales</taxon>
        <taxon>Albuginaceae</taxon>
        <taxon>Albugo</taxon>
    </lineage>
</organism>
<evidence type="ECO:0000313" key="1">
    <source>
        <dbReference type="EMBL" id="CCI48483.1"/>
    </source>
</evidence>
<dbReference type="Proteomes" id="UP000053237">
    <property type="component" value="Unassembled WGS sequence"/>
</dbReference>